<organism evidence="2 3">
    <name type="scientific">Psophocarpus tetragonolobus</name>
    <name type="common">Winged bean</name>
    <name type="synonym">Dolichos tetragonolobus</name>
    <dbReference type="NCBI Taxonomy" id="3891"/>
    <lineage>
        <taxon>Eukaryota</taxon>
        <taxon>Viridiplantae</taxon>
        <taxon>Streptophyta</taxon>
        <taxon>Embryophyta</taxon>
        <taxon>Tracheophyta</taxon>
        <taxon>Spermatophyta</taxon>
        <taxon>Magnoliopsida</taxon>
        <taxon>eudicotyledons</taxon>
        <taxon>Gunneridae</taxon>
        <taxon>Pentapetalae</taxon>
        <taxon>rosids</taxon>
        <taxon>fabids</taxon>
        <taxon>Fabales</taxon>
        <taxon>Fabaceae</taxon>
        <taxon>Papilionoideae</taxon>
        <taxon>50 kb inversion clade</taxon>
        <taxon>NPAAA clade</taxon>
        <taxon>indigoferoid/millettioid clade</taxon>
        <taxon>Phaseoleae</taxon>
        <taxon>Psophocarpus</taxon>
    </lineage>
</organism>
<comment type="caution">
    <text evidence="2">The sequence shown here is derived from an EMBL/GenBank/DDBJ whole genome shotgun (WGS) entry which is preliminary data.</text>
</comment>
<evidence type="ECO:0000313" key="2">
    <source>
        <dbReference type="EMBL" id="KAK7392795.1"/>
    </source>
</evidence>
<dbReference type="EMBL" id="JAYMYS010000005">
    <property type="protein sequence ID" value="KAK7392795.1"/>
    <property type="molecule type" value="Genomic_DNA"/>
</dbReference>
<reference evidence="2 3" key="1">
    <citation type="submission" date="2024-01" db="EMBL/GenBank/DDBJ databases">
        <title>The genomes of 5 underutilized Papilionoideae crops provide insights into root nodulation and disease resistanc.</title>
        <authorList>
            <person name="Jiang F."/>
        </authorList>
    </citation>
    <scope>NUCLEOTIDE SEQUENCE [LARGE SCALE GENOMIC DNA]</scope>
    <source>
        <strain evidence="2">DUOXIRENSHENG_FW03</strain>
        <tissue evidence="2">Leaves</tissue>
    </source>
</reference>
<name>A0AAN9SCX8_PSOTE</name>
<accession>A0AAN9SCX8</accession>
<dbReference type="Proteomes" id="UP001386955">
    <property type="component" value="Unassembled WGS sequence"/>
</dbReference>
<evidence type="ECO:0000256" key="1">
    <source>
        <dbReference type="SAM" id="Phobius"/>
    </source>
</evidence>
<keyword evidence="1" id="KW-1133">Transmembrane helix</keyword>
<feature type="transmembrane region" description="Helical" evidence="1">
    <location>
        <begin position="7"/>
        <end position="26"/>
    </location>
</feature>
<proteinExistence type="predicted"/>
<evidence type="ECO:0000313" key="3">
    <source>
        <dbReference type="Proteomes" id="UP001386955"/>
    </source>
</evidence>
<dbReference type="AlphaFoldDB" id="A0AAN9SCX8"/>
<feature type="transmembrane region" description="Helical" evidence="1">
    <location>
        <begin position="38"/>
        <end position="56"/>
    </location>
</feature>
<keyword evidence="1" id="KW-0812">Transmembrane</keyword>
<sequence>MCIVIDLIWLNQILSSILIRIVVYVFDLLFCELRESLLFTAQTFVIIILIFCQLCIHNKAIQKNNKLPRMRIREQDHQPQRIRD</sequence>
<keyword evidence="1" id="KW-0472">Membrane</keyword>
<protein>
    <submittedName>
        <fullName evidence="2">Uncharacterized protein</fullName>
    </submittedName>
</protein>
<gene>
    <name evidence="2" type="ORF">VNO78_21243</name>
</gene>
<keyword evidence="3" id="KW-1185">Reference proteome</keyword>